<evidence type="ECO:0000313" key="2">
    <source>
        <dbReference type="Proteomes" id="UP000494183"/>
    </source>
</evidence>
<gene>
    <name evidence="1" type="ORF">LMG6000_06023</name>
</gene>
<organism evidence="1 2">
    <name type="scientific">Achromobacter insolitus</name>
    <dbReference type="NCBI Taxonomy" id="217204"/>
    <lineage>
        <taxon>Bacteria</taxon>
        <taxon>Pseudomonadati</taxon>
        <taxon>Pseudomonadota</taxon>
        <taxon>Betaproteobacteria</taxon>
        <taxon>Burkholderiales</taxon>
        <taxon>Alcaligenaceae</taxon>
        <taxon>Achromobacter</taxon>
    </lineage>
</organism>
<protein>
    <submittedName>
        <fullName evidence="1">Uncharacterized protein</fullName>
    </submittedName>
</protein>
<proteinExistence type="predicted"/>
<sequence>MDRSGIEAIRVNHIRPGAACPYSPTQVTVSDCGARLVR</sequence>
<name>A0A6S7FEC0_9BURK</name>
<dbReference type="EMBL" id="CADILH010000013">
    <property type="protein sequence ID" value="CAB3939018.1"/>
    <property type="molecule type" value="Genomic_DNA"/>
</dbReference>
<dbReference type="AlphaFoldDB" id="A0A6S7FEC0"/>
<evidence type="ECO:0000313" key="1">
    <source>
        <dbReference type="EMBL" id="CAB3939018.1"/>
    </source>
</evidence>
<keyword evidence="2" id="KW-1185">Reference proteome</keyword>
<dbReference type="Proteomes" id="UP000494183">
    <property type="component" value="Unassembled WGS sequence"/>
</dbReference>
<accession>A0A6S7FEC0</accession>
<reference evidence="1 2" key="1">
    <citation type="submission" date="2020-04" db="EMBL/GenBank/DDBJ databases">
        <authorList>
            <person name="De Canck E."/>
        </authorList>
    </citation>
    <scope>NUCLEOTIDE SEQUENCE [LARGE SCALE GENOMIC DNA]</scope>
    <source>
        <strain evidence="1 2">LMG 6000</strain>
    </source>
</reference>